<gene>
    <name evidence="4" type="ORF">QBC32DRAFT_314320</name>
</gene>
<dbReference type="Proteomes" id="UP001303222">
    <property type="component" value="Unassembled WGS sequence"/>
</dbReference>
<name>A0AAN6NVV1_9PEZI</name>
<reference evidence="4" key="2">
    <citation type="submission" date="2023-06" db="EMBL/GenBank/DDBJ databases">
        <authorList>
            <consortium name="Lawrence Berkeley National Laboratory"/>
            <person name="Mondo S.J."/>
            <person name="Hensen N."/>
            <person name="Bonometti L."/>
            <person name="Westerberg I."/>
            <person name="Brannstrom I.O."/>
            <person name="Guillou S."/>
            <person name="Cros-Aarteil S."/>
            <person name="Calhoun S."/>
            <person name="Haridas S."/>
            <person name="Kuo A."/>
            <person name="Pangilinan J."/>
            <person name="Riley R."/>
            <person name="Labutti K."/>
            <person name="Andreopoulos B."/>
            <person name="Lipzen A."/>
            <person name="Chen C."/>
            <person name="Yanf M."/>
            <person name="Daum C."/>
            <person name="Ng V."/>
            <person name="Clum A."/>
            <person name="Steindorff A."/>
            <person name="Ohm R."/>
            <person name="Martin F."/>
            <person name="Silar P."/>
            <person name="Natvig D."/>
            <person name="Lalanne C."/>
            <person name="Gautier V."/>
            <person name="Ament-Velasquez S.L."/>
            <person name="Kruys A."/>
            <person name="Hutchinson M.I."/>
            <person name="Powell A.J."/>
            <person name="Barry K."/>
            <person name="Miller A.N."/>
            <person name="Grigoriev I.V."/>
            <person name="Debuchy R."/>
            <person name="Gladieux P."/>
            <person name="Thoren M.H."/>
            <person name="Johannesson H."/>
        </authorList>
    </citation>
    <scope>NUCLEOTIDE SEQUENCE</scope>
    <source>
        <strain evidence="4">CBS 626.80</strain>
    </source>
</reference>
<feature type="region of interest" description="Disordered" evidence="2">
    <location>
        <begin position="1"/>
        <end position="122"/>
    </location>
</feature>
<dbReference type="SUPFAM" id="SSF54160">
    <property type="entry name" value="Chromo domain-like"/>
    <property type="match status" value="1"/>
</dbReference>
<feature type="compositionally biased region" description="Basic residues" evidence="2">
    <location>
        <begin position="52"/>
        <end position="66"/>
    </location>
</feature>
<feature type="domain" description="Chromo" evidence="3">
    <location>
        <begin position="124"/>
        <end position="188"/>
    </location>
</feature>
<feature type="compositionally biased region" description="Acidic residues" evidence="2">
    <location>
        <begin position="18"/>
        <end position="48"/>
    </location>
</feature>
<evidence type="ECO:0000313" key="4">
    <source>
        <dbReference type="EMBL" id="KAK3952019.1"/>
    </source>
</evidence>
<evidence type="ECO:0000259" key="3">
    <source>
        <dbReference type="PROSITE" id="PS50013"/>
    </source>
</evidence>
<proteinExistence type="predicted"/>
<dbReference type="Gene3D" id="2.40.50.40">
    <property type="match status" value="1"/>
</dbReference>
<protein>
    <recommendedName>
        <fullName evidence="3">Chromo domain-containing protein</fullName>
    </recommendedName>
</protein>
<dbReference type="PROSITE" id="PS50013">
    <property type="entry name" value="CHROMO_2"/>
    <property type="match status" value="1"/>
</dbReference>
<keyword evidence="5" id="KW-1185">Reference proteome</keyword>
<dbReference type="InterPro" id="IPR000953">
    <property type="entry name" value="Chromo/chromo_shadow_dom"/>
</dbReference>
<accession>A0AAN6NVV1</accession>
<evidence type="ECO:0000256" key="2">
    <source>
        <dbReference type="SAM" id="MobiDB-lite"/>
    </source>
</evidence>
<feature type="region of interest" description="Disordered" evidence="2">
    <location>
        <begin position="222"/>
        <end position="248"/>
    </location>
</feature>
<evidence type="ECO:0000256" key="1">
    <source>
        <dbReference type="ARBA" id="ARBA00011353"/>
    </source>
</evidence>
<organism evidence="4 5">
    <name type="scientific">Pseudoneurospora amorphoporcata</name>
    <dbReference type="NCBI Taxonomy" id="241081"/>
    <lineage>
        <taxon>Eukaryota</taxon>
        <taxon>Fungi</taxon>
        <taxon>Dikarya</taxon>
        <taxon>Ascomycota</taxon>
        <taxon>Pezizomycotina</taxon>
        <taxon>Sordariomycetes</taxon>
        <taxon>Sordariomycetidae</taxon>
        <taxon>Sordariales</taxon>
        <taxon>Sordariaceae</taxon>
        <taxon>Pseudoneurospora</taxon>
    </lineage>
</organism>
<evidence type="ECO:0000313" key="5">
    <source>
        <dbReference type="Proteomes" id="UP001303222"/>
    </source>
</evidence>
<reference evidence="4" key="1">
    <citation type="journal article" date="2023" name="Mol. Phylogenet. Evol.">
        <title>Genome-scale phylogeny and comparative genomics of the fungal order Sordariales.</title>
        <authorList>
            <person name="Hensen N."/>
            <person name="Bonometti L."/>
            <person name="Westerberg I."/>
            <person name="Brannstrom I.O."/>
            <person name="Guillou S."/>
            <person name="Cros-Aarteil S."/>
            <person name="Calhoun S."/>
            <person name="Haridas S."/>
            <person name="Kuo A."/>
            <person name="Mondo S."/>
            <person name="Pangilinan J."/>
            <person name="Riley R."/>
            <person name="LaButti K."/>
            <person name="Andreopoulos B."/>
            <person name="Lipzen A."/>
            <person name="Chen C."/>
            <person name="Yan M."/>
            <person name="Daum C."/>
            <person name="Ng V."/>
            <person name="Clum A."/>
            <person name="Steindorff A."/>
            <person name="Ohm R.A."/>
            <person name="Martin F."/>
            <person name="Silar P."/>
            <person name="Natvig D.O."/>
            <person name="Lalanne C."/>
            <person name="Gautier V."/>
            <person name="Ament-Velasquez S.L."/>
            <person name="Kruys A."/>
            <person name="Hutchinson M.I."/>
            <person name="Powell A.J."/>
            <person name="Barry K."/>
            <person name="Miller A.N."/>
            <person name="Grigoriev I.V."/>
            <person name="Debuchy R."/>
            <person name="Gladieux P."/>
            <person name="Hiltunen Thoren M."/>
            <person name="Johannesson H."/>
        </authorList>
    </citation>
    <scope>NUCLEOTIDE SEQUENCE</scope>
    <source>
        <strain evidence="4">CBS 626.80</strain>
    </source>
</reference>
<comment type="caution">
    <text evidence="4">The sequence shown here is derived from an EMBL/GenBank/DDBJ whole genome shotgun (WGS) entry which is preliminary data.</text>
</comment>
<dbReference type="AlphaFoldDB" id="A0AAN6NVV1"/>
<dbReference type="EMBL" id="MU859133">
    <property type="protein sequence ID" value="KAK3952019.1"/>
    <property type="molecule type" value="Genomic_DNA"/>
</dbReference>
<comment type="subunit">
    <text evidence="1">Component of the NuA4 histone acetyltransferase complex.</text>
</comment>
<dbReference type="InterPro" id="IPR016197">
    <property type="entry name" value="Chromo-like_dom_sf"/>
</dbReference>
<sequence length="248" mass="28823">MNIRTQPRVMTAQNEPSDTGEELEKDPEEDPSEDPSEGDFPEDSEEEEPAPKKRKTAKPAGGKRKRASDDDNEDEDDEDDKESEPPKKKKQKESNKAKESEEEPEEESEKGPQEEENVPLRPLWAVRDIISQRVTEDGSLQYFVDWESDEETGEKWDPSWELTENVVESPEKLAEWRERRAQRARSEEEVRAEAVDPEQIRVEDVPEEELPSVEERREFLYGRRRAGPKPKTESMYKKRKLVAMTAPK</sequence>
<dbReference type="GO" id="GO:0006338">
    <property type="term" value="P:chromatin remodeling"/>
    <property type="evidence" value="ECO:0007669"/>
    <property type="project" value="UniProtKB-ARBA"/>
</dbReference>
<feature type="compositionally biased region" description="Acidic residues" evidence="2">
    <location>
        <begin position="70"/>
        <end position="82"/>
    </location>
</feature>